<dbReference type="CDD" id="cd00028">
    <property type="entry name" value="B_lectin"/>
    <property type="match status" value="1"/>
</dbReference>
<evidence type="ECO:0000259" key="22">
    <source>
        <dbReference type="PROSITE" id="PS50948"/>
    </source>
</evidence>
<dbReference type="EMBL" id="JANAVB010044619">
    <property type="protein sequence ID" value="KAJ6791161.1"/>
    <property type="molecule type" value="Genomic_DNA"/>
</dbReference>
<evidence type="ECO:0000259" key="20">
    <source>
        <dbReference type="PROSITE" id="PS50011"/>
    </source>
</evidence>
<keyword evidence="2" id="KW-1003">Cell membrane</keyword>
<dbReference type="PROSITE" id="PS50011">
    <property type="entry name" value="PROTEIN_KINASE_DOM"/>
    <property type="match status" value="1"/>
</dbReference>
<evidence type="ECO:0000256" key="14">
    <source>
        <dbReference type="ARBA" id="ARBA00023170"/>
    </source>
</evidence>
<dbReference type="GO" id="GO:0048544">
    <property type="term" value="P:recognition of pollen"/>
    <property type="evidence" value="ECO:0007669"/>
    <property type="project" value="InterPro"/>
</dbReference>
<dbReference type="InterPro" id="IPR001480">
    <property type="entry name" value="Bulb-type_lectin_dom"/>
</dbReference>
<feature type="region of interest" description="Disordered" evidence="17">
    <location>
        <begin position="808"/>
        <end position="838"/>
    </location>
</feature>
<sequence>MVTRRTSFCSSMKPLPLRNISILLIILATFTTPSRARDTITPTQPLADNDTLISSGGDFALGFFTPAGTNNRYLGLWYHKISEQTIVWVANRDEPIVGSTGRLSITPGGVLAVADANTSAVVWRSANAAGRLTSPVAQLLDTGNLVVKQDGDGSGAAYAWQGFDHPTDTMLPGMKVGVDKRTGLNSTVTSWRSRSDPSLGTVYAFMDPRGNPEIYIYAGPKKIWRSGAWNGVRLSGSPDTATYQDFSFSFVSNSDEVTYSYVISNKSIVSRLVVTEERVVQRRVWLWESSQWSVYWYAPKDPCDNYGVCGPYGTCDPNNSPVCKCLVSEPAFAPKNPGNWALRDGSQGCVRRTALDCENGTDGFVAVSNLKLPESEDSVVDMGLDLDGCRRKCLMNCSCTAYAAANISGGGSGSGCVVWFSELVDIRSYIDNGQDLYVRVAAADIVPTPEQFRKSKRATVAVTVSLLLGTLLLACVGCFVWRRKKKRRVTLGVTGTSFNDKSNAASREHDLDLPLFDFDTILASTNQFSEENKLGEGGFGPVYKGTLENGQELGVKRLSRTSTQGLEEFKNEVVLIAKLQHRNLVRLLGCCIQGEERMLIYEYMPNKSLDFFLFEKGKGALLDWQTRYQVILGIARGLLYLHQDSRLRIIHRDLKASNILLDKEMNPKISDFGMARIFGGDETDFNTIKVVGTYGYMSPEYAMDGVFSVKSDVFSFGVLVLEVVSGKKNRGVYSHSHHVNLLSHAWSLWREGKSMQLVDELIGYSYPMDEVLRCIKIGLLCVQERPEDRPLMSSVILMLSSDIASLPQPKQPGFAARRGPFETESSTSNQDSSGVNDITVTMLQGR</sequence>
<evidence type="ECO:0000256" key="3">
    <source>
        <dbReference type="ARBA" id="ARBA00022527"/>
    </source>
</evidence>
<dbReference type="InterPro" id="IPR036426">
    <property type="entry name" value="Bulb-type_lectin_dom_sf"/>
</dbReference>
<evidence type="ECO:0000259" key="21">
    <source>
        <dbReference type="PROSITE" id="PS50927"/>
    </source>
</evidence>
<dbReference type="SUPFAM" id="SSF56112">
    <property type="entry name" value="Protein kinase-like (PK-like)"/>
    <property type="match status" value="1"/>
</dbReference>
<dbReference type="InterPro" id="IPR000858">
    <property type="entry name" value="S_locus_glycoprot_dom"/>
</dbReference>
<accession>A0AAX6DHE2</accession>
<dbReference type="PIRSF" id="PIRSF000641">
    <property type="entry name" value="SRK"/>
    <property type="match status" value="1"/>
</dbReference>
<dbReference type="Gene3D" id="3.30.200.20">
    <property type="entry name" value="Phosphorylase Kinase, domain 1"/>
    <property type="match status" value="1"/>
</dbReference>
<feature type="signal peptide" evidence="19">
    <location>
        <begin position="1"/>
        <end position="36"/>
    </location>
</feature>
<dbReference type="Proteomes" id="UP001140949">
    <property type="component" value="Unassembled WGS sequence"/>
</dbReference>
<dbReference type="CDD" id="cd14066">
    <property type="entry name" value="STKc_IRAK"/>
    <property type="match status" value="1"/>
</dbReference>
<feature type="transmembrane region" description="Helical" evidence="18">
    <location>
        <begin position="458"/>
        <end position="481"/>
    </location>
</feature>
<keyword evidence="11 18" id="KW-1133">Transmembrane helix</keyword>
<dbReference type="PROSITE" id="PS50927">
    <property type="entry name" value="BULB_LECTIN"/>
    <property type="match status" value="1"/>
</dbReference>
<evidence type="ECO:0000256" key="13">
    <source>
        <dbReference type="ARBA" id="ARBA00023157"/>
    </source>
</evidence>
<dbReference type="Gene3D" id="2.90.10.10">
    <property type="entry name" value="Bulb-type lectin domain"/>
    <property type="match status" value="1"/>
</dbReference>
<evidence type="ECO:0000313" key="24">
    <source>
        <dbReference type="Proteomes" id="UP001140949"/>
    </source>
</evidence>
<dbReference type="PANTHER" id="PTHR27002:SF616">
    <property type="entry name" value="RECEPTOR-LIKE SERINE_THREONINE-PROTEIN KINASE"/>
    <property type="match status" value="1"/>
</dbReference>
<dbReference type="PROSITE" id="PS00108">
    <property type="entry name" value="PROTEIN_KINASE_ST"/>
    <property type="match status" value="1"/>
</dbReference>
<dbReference type="Pfam" id="PF07714">
    <property type="entry name" value="PK_Tyr_Ser-Thr"/>
    <property type="match status" value="1"/>
</dbReference>
<comment type="catalytic activity">
    <reaction evidence="16">
        <text>L-seryl-[protein] + ATP = O-phospho-L-seryl-[protein] + ADP + H(+)</text>
        <dbReference type="Rhea" id="RHEA:17989"/>
        <dbReference type="Rhea" id="RHEA-COMP:9863"/>
        <dbReference type="Rhea" id="RHEA-COMP:11604"/>
        <dbReference type="ChEBI" id="CHEBI:15378"/>
        <dbReference type="ChEBI" id="CHEBI:29999"/>
        <dbReference type="ChEBI" id="CHEBI:30616"/>
        <dbReference type="ChEBI" id="CHEBI:83421"/>
        <dbReference type="ChEBI" id="CHEBI:456216"/>
        <dbReference type="EC" id="2.7.11.1"/>
    </reaction>
</comment>
<evidence type="ECO:0000256" key="19">
    <source>
        <dbReference type="SAM" id="SignalP"/>
    </source>
</evidence>
<dbReference type="SMART" id="SM00473">
    <property type="entry name" value="PAN_AP"/>
    <property type="match status" value="1"/>
</dbReference>
<dbReference type="Pfam" id="PF11883">
    <property type="entry name" value="DUF3403"/>
    <property type="match status" value="1"/>
</dbReference>
<comment type="caution">
    <text evidence="23">The sequence shown here is derived from an EMBL/GenBank/DDBJ whole genome shotgun (WGS) entry which is preliminary data.</text>
</comment>
<comment type="subcellular location">
    <subcellularLocation>
        <location evidence="1">Cell membrane</location>
        <topology evidence="1">Single-pass type I membrane protein</topology>
    </subcellularLocation>
</comment>
<evidence type="ECO:0000256" key="4">
    <source>
        <dbReference type="ARBA" id="ARBA00022536"/>
    </source>
</evidence>
<dbReference type="SUPFAM" id="SSF51110">
    <property type="entry name" value="alpha-D-mannose-specific plant lectins"/>
    <property type="match status" value="1"/>
</dbReference>
<dbReference type="FunFam" id="3.30.200.20:FF:000330">
    <property type="entry name" value="G-type lectin S-receptor-like serine/threonine-protein kinase At4g03230"/>
    <property type="match status" value="1"/>
</dbReference>
<dbReference type="PANTHER" id="PTHR27002">
    <property type="entry name" value="RECEPTOR-LIKE SERINE/THREONINE-PROTEIN KINASE SD1-8"/>
    <property type="match status" value="1"/>
</dbReference>
<evidence type="ECO:0000256" key="9">
    <source>
        <dbReference type="ARBA" id="ARBA00022777"/>
    </source>
</evidence>
<evidence type="ECO:0000256" key="17">
    <source>
        <dbReference type="SAM" id="MobiDB-lite"/>
    </source>
</evidence>
<evidence type="ECO:0000256" key="2">
    <source>
        <dbReference type="ARBA" id="ARBA00022475"/>
    </source>
</evidence>
<dbReference type="InterPro" id="IPR011009">
    <property type="entry name" value="Kinase-like_dom_sf"/>
</dbReference>
<keyword evidence="9 16" id="KW-0418">Kinase</keyword>
<evidence type="ECO:0000256" key="12">
    <source>
        <dbReference type="ARBA" id="ARBA00023136"/>
    </source>
</evidence>
<gene>
    <name evidence="23" type="ORF">M6B38_245855</name>
</gene>
<dbReference type="GO" id="GO:0005524">
    <property type="term" value="F:ATP binding"/>
    <property type="evidence" value="ECO:0007669"/>
    <property type="project" value="UniProtKB-KW"/>
</dbReference>
<evidence type="ECO:0000256" key="8">
    <source>
        <dbReference type="ARBA" id="ARBA00022741"/>
    </source>
</evidence>
<dbReference type="AlphaFoldDB" id="A0AAX6DHE2"/>
<dbReference type="SMART" id="SM00108">
    <property type="entry name" value="B_lectin"/>
    <property type="match status" value="1"/>
</dbReference>
<feature type="domain" description="Bulb-type lectin" evidence="21">
    <location>
        <begin position="37"/>
        <end position="160"/>
    </location>
</feature>
<dbReference type="EC" id="2.7.11.1" evidence="16"/>
<feature type="domain" description="Apple" evidence="22">
    <location>
        <begin position="357"/>
        <end position="441"/>
    </location>
</feature>
<reference evidence="23" key="2">
    <citation type="submission" date="2023-04" db="EMBL/GenBank/DDBJ databases">
        <authorList>
            <person name="Bruccoleri R.E."/>
            <person name="Oakeley E.J."/>
            <person name="Faust A.-M."/>
            <person name="Dessus-Babus S."/>
            <person name="Altorfer M."/>
            <person name="Burckhardt D."/>
            <person name="Oertli M."/>
            <person name="Naumann U."/>
            <person name="Petersen F."/>
            <person name="Wong J."/>
        </authorList>
    </citation>
    <scope>NUCLEOTIDE SEQUENCE</scope>
    <source>
        <strain evidence="23">GSM-AAB239-AS_SAM_17_03QT</strain>
        <tissue evidence="23">Leaf</tissue>
    </source>
</reference>
<feature type="domain" description="Protein kinase" evidence="20">
    <location>
        <begin position="528"/>
        <end position="814"/>
    </location>
</feature>
<protein>
    <recommendedName>
        <fullName evidence="16">Receptor-like serine/threonine-protein kinase</fullName>
        <ecNumber evidence="16">2.7.11.1</ecNumber>
    </recommendedName>
</protein>
<evidence type="ECO:0000256" key="7">
    <source>
        <dbReference type="ARBA" id="ARBA00022729"/>
    </source>
</evidence>
<dbReference type="Pfam" id="PF01453">
    <property type="entry name" value="B_lectin"/>
    <property type="match status" value="1"/>
</dbReference>
<evidence type="ECO:0000256" key="5">
    <source>
        <dbReference type="ARBA" id="ARBA00022679"/>
    </source>
</evidence>
<evidence type="ECO:0000256" key="1">
    <source>
        <dbReference type="ARBA" id="ARBA00004251"/>
    </source>
</evidence>
<dbReference type="Pfam" id="PF08276">
    <property type="entry name" value="PAN_2"/>
    <property type="match status" value="1"/>
</dbReference>
<organism evidence="23 24">
    <name type="scientific">Iris pallida</name>
    <name type="common">Sweet iris</name>
    <dbReference type="NCBI Taxonomy" id="29817"/>
    <lineage>
        <taxon>Eukaryota</taxon>
        <taxon>Viridiplantae</taxon>
        <taxon>Streptophyta</taxon>
        <taxon>Embryophyta</taxon>
        <taxon>Tracheophyta</taxon>
        <taxon>Spermatophyta</taxon>
        <taxon>Magnoliopsida</taxon>
        <taxon>Liliopsida</taxon>
        <taxon>Asparagales</taxon>
        <taxon>Iridaceae</taxon>
        <taxon>Iridoideae</taxon>
        <taxon>Irideae</taxon>
        <taxon>Iris</taxon>
    </lineage>
</organism>
<dbReference type="GO" id="GO:0005886">
    <property type="term" value="C:plasma membrane"/>
    <property type="evidence" value="ECO:0007669"/>
    <property type="project" value="UniProtKB-SubCell"/>
</dbReference>
<dbReference type="InterPro" id="IPR001245">
    <property type="entry name" value="Ser-Thr/Tyr_kinase_cat_dom"/>
</dbReference>
<keyword evidence="14 23" id="KW-0675">Receptor</keyword>
<dbReference type="InterPro" id="IPR008271">
    <property type="entry name" value="Ser/Thr_kinase_AS"/>
</dbReference>
<dbReference type="PROSITE" id="PS50948">
    <property type="entry name" value="PAN"/>
    <property type="match status" value="1"/>
</dbReference>
<keyword evidence="6 18" id="KW-0812">Transmembrane</keyword>
<proteinExistence type="inferred from homology"/>
<keyword evidence="10 16" id="KW-0067">ATP-binding</keyword>
<keyword evidence="12 18" id="KW-0472">Membrane</keyword>
<keyword evidence="13" id="KW-1015">Disulfide bond</keyword>
<evidence type="ECO:0000256" key="10">
    <source>
        <dbReference type="ARBA" id="ARBA00022840"/>
    </source>
</evidence>
<dbReference type="CDD" id="cd01098">
    <property type="entry name" value="PAN_AP_plant"/>
    <property type="match status" value="1"/>
</dbReference>
<keyword evidence="4" id="KW-0245">EGF-like domain</keyword>
<dbReference type="GO" id="GO:0004674">
    <property type="term" value="F:protein serine/threonine kinase activity"/>
    <property type="evidence" value="ECO:0007669"/>
    <property type="project" value="UniProtKB-KW"/>
</dbReference>
<comment type="similarity">
    <text evidence="16">Belongs to the protein kinase superfamily. Ser/Thr protein kinase family.</text>
</comment>
<evidence type="ECO:0000256" key="6">
    <source>
        <dbReference type="ARBA" id="ARBA00022692"/>
    </source>
</evidence>
<dbReference type="InterPro" id="IPR021820">
    <property type="entry name" value="S-locus_recpt_kinase_C"/>
</dbReference>
<feature type="chain" id="PRO_5043915275" description="Receptor-like serine/threonine-protein kinase" evidence="19">
    <location>
        <begin position="37"/>
        <end position="846"/>
    </location>
</feature>
<dbReference type="SMART" id="SM00220">
    <property type="entry name" value="S_TKc"/>
    <property type="match status" value="1"/>
</dbReference>
<comment type="catalytic activity">
    <reaction evidence="16">
        <text>L-threonyl-[protein] + ATP = O-phospho-L-threonyl-[protein] + ADP + H(+)</text>
        <dbReference type="Rhea" id="RHEA:46608"/>
        <dbReference type="Rhea" id="RHEA-COMP:11060"/>
        <dbReference type="Rhea" id="RHEA-COMP:11605"/>
        <dbReference type="ChEBI" id="CHEBI:15378"/>
        <dbReference type="ChEBI" id="CHEBI:30013"/>
        <dbReference type="ChEBI" id="CHEBI:30616"/>
        <dbReference type="ChEBI" id="CHEBI:61977"/>
        <dbReference type="ChEBI" id="CHEBI:456216"/>
        <dbReference type="EC" id="2.7.11.1"/>
    </reaction>
</comment>
<dbReference type="InterPro" id="IPR003609">
    <property type="entry name" value="Pan_app"/>
</dbReference>
<keyword evidence="5 16" id="KW-0808">Transferase</keyword>
<keyword evidence="24" id="KW-1185">Reference proteome</keyword>
<keyword evidence="15" id="KW-0325">Glycoprotein</keyword>
<keyword evidence="3 16" id="KW-0723">Serine/threonine-protein kinase</keyword>
<dbReference type="InterPro" id="IPR000719">
    <property type="entry name" value="Prot_kinase_dom"/>
</dbReference>
<keyword evidence="7 19" id="KW-0732">Signal</keyword>
<dbReference type="GO" id="GO:0051707">
    <property type="term" value="P:response to other organism"/>
    <property type="evidence" value="ECO:0007669"/>
    <property type="project" value="UniProtKB-ARBA"/>
</dbReference>
<evidence type="ECO:0000256" key="16">
    <source>
        <dbReference type="PIRNR" id="PIRNR000641"/>
    </source>
</evidence>
<dbReference type="Gene3D" id="1.10.510.10">
    <property type="entry name" value="Transferase(Phosphotransferase) domain 1"/>
    <property type="match status" value="1"/>
</dbReference>
<feature type="compositionally biased region" description="Polar residues" evidence="17">
    <location>
        <begin position="823"/>
        <end position="838"/>
    </location>
</feature>
<evidence type="ECO:0000256" key="15">
    <source>
        <dbReference type="ARBA" id="ARBA00023180"/>
    </source>
</evidence>
<evidence type="ECO:0000256" key="11">
    <source>
        <dbReference type="ARBA" id="ARBA00022989"/>
    </source>
</evidence>
<evidence type="ECO:0000256" key="18">
    <source>
        <dbReference type="SAM" id="Phobius"/>
    </source>
</evidence>
<keyword evidence="8 16" id="KW-0547">Nucleotide-binding</keyword>
<reference evidence="23" key="1">
    <citation type="journal article" date="2023" name="GigaByte">
        <title>Genome assembly of the bearded iris, Iris pallida Lam.</title>
        <authorList>
            <person name="Bruccoleri R.E."/>
            <person name="Oakeley E.J."/>
            <person name="Faust A.M.E."/>
            <person name="Altorfer M."/>
            <person name="Dessus-Babus S."/>
            <person name="Burckhardt D."/>
            <person name="Oertli M."/>
            <person name="Naumann U."/>
            <person name="Petersen F."/>
            <person name="Wong J."/>
        </authorList>
    </citation>
    <scope>NUCLEOTIDE SEQUENCE</scope>
    <source>
        <strain evidence="23">GSM-AAB239-AS_SAM_17_03QT</strain>
    </source>
</reference>
<evidence type="ECO:0000313" key="23">
    <source>
        <dbReference type="EMBL" id="KAJ6791161.1"/>
    </source>
</evidence>
<dbReference type="InterPro" id="IPR024171">
    <property type="entry name" value="SRK-like_kinase"/>
</dbReference>
<dbReference type="Pfam" id="PF00954">
    <property type="entry name" value="S_locus_glycop"/>
    <property type="match status" value="1"/>
</dbReference>
<dbReference type="FunFam" id="1.10.510.10:FF:000060">
    <property type="entry name" value="G-type lectin S-receptor-like serine/threonine-protein kinase"/>
    <property type="match status" value="1"/>
</dbReference>
<name>A0AAX6DHE2_IRIPA</name>